<sequence>MGLPRPFKGRVLGRVRALLAAEAEAGVGRSREKPEHTGPGRAGPGPESGARVPGPRAGRTMGRLQLFAIYLSNSRVIYSPGEPLSGTVNLRLGAALPYRAIRVTCIGSCGVSSKANDTSWTVEEAYFNSTLSLADKGTLTAGEHSFPFQFLLPTTAPTSFEGPFGKIVHQLRAVIDTPRFSKDHKCSRIFYILSPLNLNSLPDIEQPNEATTTKKFSYKLVKSGSVILTASTDLRGYVVGQVVQLRADIENQSGKDTGPVVASLLQKVSYKAKRWIYDLRTIAEVEGSGVKAWKRAQWREQILVPALPQSMLPGCSLIHIDYFIQVSLKAPEATVTLPLFIGNIAVNCPPLSPGLALSGLPPPLVPTAPPEDLDMAACGPCPVDNVSLPTKSHSQQQQESSQPFSYTPGLSFPEARPEAEPGPEDSSPGPSRPPLCLSTGATVPYFAEGPVVPMPTASALILPPEYSTWGYPYEAPPSYEQSCSSTSSGLSNGN</sequence>
<dbReference type="InterPro" id="IPR014756">
    <property type="entry name" value="Ig_E-set"/>
</dbReference>
<reference evidence="4 5" key="1">
    <citation type="journal article" date="2007" name="Nature">
        <title>Genome of the marsupial Monodelphis domestica reveals innovation in non-coding sequences.</title>
        <authorList>
            <person name="Mikkelsen T.S."/>
            <person name="Wakefield M.J."/>
            <person name="Aken B."/>
            <person name="Amemiya C.T."/>
            <person name="Chang J.L."/>
            <person name="Duke S."/>
            <person name="Garber M."/>
            <person name="Gentles A.J."/>
            <person name="Goodstadt L."/>
            <person name="Heger A."/>
            <person name="Jurka J."/>
            <person name="Kamal M."/>
            <person name="Mauceli E."/>
            <person name="Searle S.M."/>
            <person name="Sharpe T."/>
            <person name="Baker M.L."/>
            <person name="Batzer M.A."/>
            <person name="Benos P.V."/>
            <person name="Belov K."/>
            <person name="Clamp M."/>
            <person name="Cook A."/>
            <person name="Cuff J."/>
            <person name="Das R."/>
            <person name="Davidow L."/>
            <person name="Deakin J.E."/>
            <person name="Fazzari M.J."/>
            <person name="Glass J.L."/>
            <person name="Grabherr M."/>
            <person name="Greally J.M."/>
            <person name="Gu W."/>
            <person name="Hore T.A."/>
            <person name="Huttley G.A."/>
            <person name="Kleber M."/>
            <person name="Jirtle R.L."/>
            <person name="Koina E."/>
            <person name="Lee J.T."/>
            <person name="Mahony S."/>
            <person name="Marra M.A."/>
            <person name="Miller R.D."/>
            <person name="Nicholls R.D."/>
            <person name="Oda M."/>
            <person name="Papenfuss A.T."/>
            <person name="Parra Z.E."/>
            <person name="Pollock D.D."/>
            <person name="Ray D.A."/>
            <person name="Schein J.E."/>
            <person name="Speed T.P."/>
            <person name="Thompson K."/>
            <person name="VandeBerg J.L."/>
            <person name="Wade C.M."/>
            <person name="Walker J.A."/>
            <person name="Waters P.D."/>
            <person name="Webber C."/>
            <person name="Weidman J.R."/>
            <person name="Xie X."/>
            <person name="Zody M.C."/>
            <person name="Baldwin J."/>
            <person name="Abdouelleil A."/>
            <person name="Abdulkadir J."/>
            <person name="Abebe A."/>
            <person name="Abera B."/>
            <person name="Abreu J."/>
            <person name="Acer S.C."/>
            <person name="Aftuck L."/>
            <person name="Alexander A."/>
            <person name="An P."/>
            <person name="Anderson E."/>
            <person name="Anderson S."/>
            <person name="Arachi H."/>
            <person name="Azer M."/>
            <person name="Bachantsang P."/>
            <person name="Barry A."/>
            <person name="Bayul T."/>
            <person name="Berlin A."/>
            <person name="Bessette D."/>
            <person name="Bloom T."/>
            <person name="Bloom T."/>
            <person name="Boguslavskiy L."/>
            <person name="Bonnet C."/>
            <person name="Boukhgalter B."/>
            <person name="Bourzgui I."/>
            <person name="Brown A."/>
            <person name="Cahill P."/>
            <person name="Channer S."/>
            <person name="Cheshatsang Y."/>
            <person name="Chuda L."/>
            <person name="Citroen M."/>
            <person name="Collymore A."/>
            <person name="Cooke P."/>
            <person name="Costello M."/>
            <person name="D'Aco K."/>
            <person name="Daza R."/>
            <person name="De Haan G."/>
            <person name="DeGray S."/>
            <person name="DeMaso C."/>
            <person name="Dhargay N."/>
            <person name="Dooley K."/>
            <person name="Dooley E."/>
            <person name="Doricent M."/>
            <person name="Dorje P."/>
            <person name="Dorjee K."/>
            <person name="Dupes A."/>
            <person name="Elong R."/>
            <person name="Falk J."/>
            <person name="Farina A."/>
            <person name="Faro S."/>
            <person name="Ferguson D."/>
            <person name="Fisher S."/>
            <person name="Foley C.D."/>
            <person name="Franke A."/>
            <person name="Friedrich D."/>
            <person name="Gadbois L."/>
            <person name="Gearin G."/>
            <person name="Gearin C.R."/>
            <person name="Giannoukos G."/>
            <person name="Goode T."/>
            <person name="Graham J."/>
            <person name="Grandbois E."/>
            <person name="Grewal S."/>
            <person name="Gyaltsen K."/>
            <person name="Hafez N."/>
            <person name="Hagos B."/>
            <person name="Hall J."/>
            <person name="Henson C."/>
            <person name="Hollinger A."/>
            <person name="Honan T."/>
            <person name="Huard M.D."/>
            <person name="Hughes L."/>
            <person name="Hurhula B."/>
            <person name="Husby M.E."/>
            <person name="Kamat A."/>
            <person name="Kanga B."/>
            <person name="Kashin S."/>
            <person name="Khazanovich D."/>
            <person name="Kisner P."/>
            <person name="Lance K."/>
            <person name="Lara M."/>
            <person name="Lee W."/>
            <person name="Lennon N."/>
            <person name="Letendre F."/>
            <person name="LeVine R."/>
            <person name="Lipovsky A."/>
            <person name="Liu X."/>
            <person name="Liu J."/>
            <person name="Liu S."/>
            <person name="Lokyitsang T."/>
            <person name="Lokyitsang Y."/>
            <person name="Lubonja R."/>
            <person name="Lui A."/>
            <person name="MacDonald P."/>
            <person name="Magnisalis V."/>
            <person name="Maru K."/>
            <person name="Matthews C."/>
            <person name="McCusker W."/>
            <person name="McDonough S."/>
            <person name="Mehta T."/>
            <person name="Meldrim J."/>
            <person name="Meneus L."/>
            <person name="Mihai O."/>
            <person name="Mihalev A."/>
            <person name="Mihova T."/>
            <person name="Mittelman R."/>
            <person name="Mlenga V."/>
            <person name="Montmayeur A."/>
            <person name="Mulrain L."/>
            <person name="Navidi A."/>
            <person name="Naylor J."/>
            <person name="Negash T."/>
            <person name="Nguyen T."/>
            <person name="Nguyen N."/>
            <person name="Nicol R."/>
            <person name="Norbu C."/>
            <person name="Norbu N."/>
            <person name="Novod N."/>
            <person name="O'Neill B."/>
            <person name="Osman S."/>
            <person name="Markiewicz E."/>
            <person name="Oyono O.L."/>
            <person name="Patti C."/>
            <person name="Phunkhang P."/>
            <person name="Pierre F."/>
            <person name="Priest M."/>
            <person name="Raghuraman S."/>
            <person name="Rege F."/>
            <person name="Reyes R."/>
            <person name="Rise C."/>
            <person name="Rogov P."/>
            <person name="Ross K."/>
            <person name="Ryan E."/>
            <person name="Settipalli S."/>
            <person name="Shea T."/>
            <person name="Sherpa N."/>
            <person name="Shi L."/>
            <person name="Shih D."/>
            <person name="Sparrow T."/>
            <person name="Spaulding J."/>
            <person name="Stalker J."/>
            <person name="Stange-Thomann N."/>
            <person name="Stavropoulos S."/>
            <person name="Stone C."/>
            <person name="Strader C."/>
            <person name="Tesfaye S."/>
            <person name="Thomson T."/>
            <person name="Thoulutsang Y."/>
            <person name="Thoulutsang D."/>
            <person name="Topham K."/>
            <person name="Topping I."/>
            <person name="Tsamla T."/>
            <person name="Vassiliev H."/>
            <person name="Vo A."/>
            <person name="Wangchuk T."/>
            <person name="Wangdi T."/>
            <person name="Weiand M."/>
            <person name="Wilkinson J."/>
            <person name="Wilson A."/>
            <person name="Yadav S."/>
            <person name="Young G."/>
            <person name="Yu Q."/>
            <person name="Zembek L."/>
            <person name="Zhong D."/>
            <person name="Zimmer A."/>
            <person name="Zwirko Z."/>
            <person name="Jaffe D.B."/>
            <person name="Alvarez P."/>
            <person name="Brockman W."/>
            <person name="Butler J."/>
            <person name="Chin C."/>
            <person name="Gnerre S."/>
            <person name="MacCallum I."/>
            <person name="Graves J.A."/>
            <person name="Ponting C.P."/>
            <person name="Breen M."/>
            <person name="Samollow P.B."/>
            <person name="Lander E.S."/>
            <person name="Lindblad-Toh K."/>
        </authorList>
    </citation>
    <scope>NUCLEOTIDE SEQUENCE [LARGE SCALE GENOMIC DNA]</scope>
</reference>
<dbReference type="GO" id="GO:0006511">
    <property type="term" value="P:ubiquitin-dependent protein catabolic process"/>
    <property type="evidence" value="ECO:0007669"/>
    <property type="project" value="Ensembl"/>
</dbReference>
<dbReference type="InterPro" id="IPR050357">
    <property type="entry name" value="Arrestin_domain-protein"/>
</dbReference>
<dbReference type="GO" id="GO:0016567">
    <property type="term" value="P:protein ubiquitination"/>
    <property type="evidence" value="ECO:0007669"/>
    <property type="project" value="Ensembl"/>
</dbReference>
<protein>
    <submittedName>
        <fullName evidence="4">Arrestin domain containing 1</fullName>
    </submittedName>
</protein>
<dbReference type="Bgee" id="ENSMODG00000017118">
    <property type="expression patterns" value="Expressed in uterine wall and 18 other cell types or tissues"/>
</dbReference>
<dbReference type="GO" id="GO:0045746">
    <property type="term" value="P:negative regulation of Notch signaling pathway"/>
    <property type="evidence" value="ECO:0007669"/>
    <property type="project" value="Ensembl"/>
</dbReference>
<feature type="region of interest" description="Disordered" evidence="2">
    <location>
        <begin position="24"/>
        <end position="57"/>
    </location>
</feature>
<dbReference type="GeneID" id="100023730"/>
<dbReference type="Gene3D" id="2.60.40.640">
    <property type="match status" value="2"/>
</dbReference>
<evidence type="ECO:0000256" key="1">
    <source>
        <dbReference type="ARBA" id="ARBA00005298"/>
    </source>
</evidence>
<dbReference type="GO" id="GO:0031410">
    <property type="term" value="C:cytoplasmic vesicle"/>
    <property type="evidence" value="ECO:0007669"/>
    <property type="project" value="Ensembl"/>
</dbReference>
<gene>
    <name evidence="4" type="primary">ARRDC1</name>
</gene>
<feature type="compositionally biased region" description="Low complexity" evidence="2">
    <location>
        <begin position="392"/>
        <end position="405"/>
    </location>
</feature>
<dbReference type="GO" id="GO:0006858">
    <property type="term" value="P:extracellular transport"/>
    <property type="evidence" value="ECO:0007669"/>
    <property type="project" value="Ensembl"/>
</dbReference>
<name>F6U431_MONDO</name>
<dbReference type="InterPro" id="IPR011022">
    <property type="entry name" value="Arrestin_C-like"/>
</dbReference>
<dbReference type="OMA" id="IPDIEHP"/>
<evidence type="ECO:0000313" key="4">
    <source>
        <dbReference type="Ensembl" id="ENSMODP00000021361.2"/>
    </source>
</evidence>
<dbReference type="PANTHER" id="PTHR11188">
    <property type="entry name" value="ARRESTIN DOMAIN CONTAINING PROTEIN"/>
    <property type="match status" value="1"/>
</dbReference>
<dbReference type="InterPro" id="IPR014752">
    <property type="entry name" value="Arrestin-like_C"/>
</dbReference>
<organism evidence="4 5">
    <name type="scientific">Monodelphis domestica</name>
    <name type="common">Gray short-tailed opossum</name>
    <dbReference type="NCBI Taxonomy" id="13616"/>
    <lineage>
        <taxon>Eukaryota</taxon>
        <taxon>Metazoa</taxon>
        <taxon>Chordata</taxon>
        <taxon>Craniata</taxon>
        <taxon>Vertebrata</taxon>
        <taxon>Euteleostomi</taxon>
        <taxon>Mammalia</taxon>
        <taxon>Metatheria</taxon>
        <taxon>Didelphimorphia</taxon>
        <taxon>Didelphidae</taxon>
        <taxon>Monodelphis</taxon>
    </lineage>
</organism>
<dbReference type="GO" id="GO:0042802">
    <property type="term" value="F:identical protein binding"/>
    <property type="evidence" value="ECO:0007669"/>
    <property type="project" value="Ensembl"/>
</dbReference>
<evidence type="ECO:0000256" key="2">
    <source>
        <dbReference type="SAM" id="MobiDB-lite"/>
    </source>
</evidence>
<accession>F6U431</accession>
<reference evidence="4" key="2">
    <citation type="submission" date="2025-08" db="UniProtKB">
        <authorList>
            <consortium name="Ensembl"/>
        </authorList>
    </citation>
    <scope>IDENTIFICATION</scope>
</reference>
<dbReference type="SUPFAM" id="SSF81296">
    <property type="entry name" value="E set domains"/>
    <property type="match status" value="2"/>
</dbReference>
<dbReference type="GO" id="GO:0140112">
    <property type="term" value="P:extracellular vesicle biogenesis"/>
    <property type="evidence" value="ECO:0007669"/>
    <property type="project" value="Ensembl"/>
</dbReference>
<dbReference type="KEGG" id="mdo:100023730"/>
<dbReference type="GO" id="GO:0015031">
    <property type="term" value="P:protein transport"/>
    <property type="evidence" value="ECO:0000318"/>
    <property type="project" value="GO_Central"/>
</dbReference>
<dbReference type="GO" id="GO:1990756">
    <property type="term" value="F:ubiquitin-like ligase-substrate adaptor activity"/>
    <property type="evidence" value="ECO:0000318"/>
    <property type="project" value="GO_Central"/>
</dbReference>
<dbReference type="Proteomes" id="UP000002280">
    <property type="component" value="Chromosome 1"/>
</dbReference>
<dbReference type="Pfam" id="PF02752">
    <property type="entry name" value="Arrestin_C"/>
    <property type="match status" value="1"/>
</dbReference>
<dbReference type="InterPro" id="IPR011021">
    <property type="entry name" value="Arrestin-like_N"/>
</dbReference>
<feature type="region of interest" description="Disordered" evidence="2">
    <location>
        <begin position="387"/>
        <end position="435"/>
    </location>
</feature>
<proteinExistence type="inferred from homology"/>
<dbReference type="GO" id="GO:0031625">
    <property type="term" value="F:ubiquitin protein ligase binding"/>
    <property type="evidence" value="ECO:0000318"/>
    <property type="project" value="GO_Central"/>
</dbReference>
<evidence type="ECO:0000259" key="3">
    <source>
        <dbReference type="SMART" id="SM01017"/>
    </source>
</evidence>
<keyword evidence="5" id="KW-1185">Reference proteome</keyword>
<feature type="compositionally biased region" description="Basic and acidic residues" evidence="2">
    <location>
        <begin position="29"/>
        <end position="38"/>
    </location>
</feature>
<comment type="similarity">
    <text evidence="1">Belongs to the arrestin family.</text>
</comment>
<dbReference type="eggNOG" id="KOG3780">
    <property type="taxonomic scope" value="Eukaryota"/>
</dbReference>
<dbReference type="AlphaFoldDB" id="F6U431"/>
<dbReference type="CTD" id="92714"/>
<dbReference type="STRING" id="13616.ENSMODP00000021361"/>
<dbReference type="FunCoup" id="F6U431">
    <property type="interactions" value="185"/>
</dbReference>
<dbReference type="Ensembl" id="ENSMODT00000021736.3">
    <property type="protein sequence ID" value="ENSMODP00000021361.2"/>
    <property type="gene ID" value="ENSMODG00000017118.3"/>
</dbReference>
<dbReference type="RefSeq" id="XP_001375188.4">
    <property type="nucleotide sequence ID" value="XM_001375151.5"/>
</dbReference>
<dbReference type="PANTHER" id="PTHR11188:SF176">
    <property type="entry name" value="ARRESTIN DOMAIN-CONTAINING PROTEIN 1"/>
    <property type="match status" value="1"/>
</dbReference>
<dbReference type="InParanoid" id="F6U431"/>
<dbReference type="OrthoDB" id="7785529at2759"/>
<dbReference type="GO" id="GO:0005886">
    <property type="term" value="C:plasma membrane"/>
    <property type="evidence" value="ECO:0007669"/>
    <property type="project" value="Ensembl"/>
</dbReference>
<dbReference type="GO" id="GO:1903561">
    <property type="term" value="C:extracellular vesicle"/>
    <property type="evidence" value="ECO:0007669"/>
    <property type="project" value="Ensembl"/>
</dbReference>
<dbReference type="GeneTree" id="ENSGT00940000159652"/>
<dbReference type="SMART" id="SM01017">
    <property type="entry name" value="Arrestin_C"/>
    <property type="match status" value="1"/>
</dbReference>
<dbReference type="Pfam" id="PF00339">
    <property type="entry name" value="Arrestin_N"/>
    <property type="match status" value="1"/>
</dbReference>
<dbReference type="GO" id="GO:0005737">
    <property type="term" value="C:cytoplasm"/>
    <property type="evidence" value="ECO:0000318"/>
    <property type="project" value="GO_Central"/>
</dbReference>
<dbReference type="HOGENOM" id="CLU_051966_0_0_1"/>
<feature type="domain" description="Arrestin C-terminal-like" evidence="3">
    <location>
        <begin position="222"/>
        <end position="346"/>
    </location>
</feature>
<evidence type="ECO:0000313" key="5">
    <source>
        <dbReference type="Proteomes" id="UP000002280"/>
    </source>
</evidence>
<reference evidence="4" key="3">
    <citation type="submission" date="2025-09" db="UniProtKB">
        <authorList>
            <consortium name="Ensembl"/>
        </authorList>
    </citation>
    <scope>IDENTIFICATION</scope>
</reference>
<dbReference type="GO" id="GO:1990763">
    <property type="term" value="F:arrestin family protein binding"/>
    <property type="evidence" value="ECO:0007669"/>
    <property type="project" value="Ensembl"/>
</dbReference>